<accession>A0A512D2T6</accession>
<dbReference type="AlphaFoldDB" id="A0A512D2T6"/>
<dbReference type="EMBL" id="BJYX01000013">
    <property type="protein sequence ID" value="GEO30786.1"/>
    <property type="molecule type" value="Genomic_DNA"/>
</dbReference>
<dbReference type="OrthoDB" id="5241887at2"/>
<name>A0A512D2T6_9MICO</name>
<feature type="compositionally biased region" description="Polar residues" evidence="1">
    <location>
        <begin position="1"/>
        <end position="15"/>
    </location>
</feature>
<evidence type="ECO:0000256" key="2">
    <source>
        <dbReference type="SAM" id="Phobius"/>
    </source>
</evidence>
<dbReference type="InterPro" id="IPR021787">
    <property type="entry name" value="DUF3352"/>
</dbReference>
<feature type="region of interest" description="Disordered" evidence="1">
    <location>
        <begin position="1"/>
        <end position="30"/>
    </location>
</feature>
<protein>
    <recommendedName>
        <fullName evidence="5">DUF3352 domain-containing protein</fullName>
    </recommendedName>
</protein>
<dbReference type="Pfam" id="PF11832">
    <property type="entry name" value="DUF3352"/>
    <property type="match status" value="1"/>
</dbReference>
<keyword evidence="4" id="KW-1185">Reference proteome</keyword>
<keyword evidence="2" id="KW-1133">Transmembrane helix</keyword>
<sequence>MTEPTQGHTDGSAQHYTYPVPPGASQGVPGEVTLADDPQAGAADGRKRTGLLVAGVVTALALGGAGAFAVQTLSGGGSQPADVLPGDAYAYVRLDIDPSAGQKIAAVRFLSTLPQVKDTLGSDDPRKKLWDMVAQGSPDDCTAKLAYDTDIAPWLGDRIGAAVRPGGTASSPAFAVAIQVKDEAAAKDGLTRLLACNRNDRTDLRMKDGYAIITPSGAGDATLAAADKGSLAQNSTFTDDMKALGEQGVMSAWFDMGTGLKQLQQLSGASALATVPATGSKGRVAAALRFDADYVELAGVVRGTDPTLSVKGDGTEMASLPADTLAAVTVSGADRILDGAWPTLKKQIEGQGAPSGEPDPIGQVEQQLGLKLPDDVKILLGRSFTLAMPGQDFSSDVPVIGAKVVSSDAKRADELVGRLMGAAGAGSNVLTHEVDGDKVFVATTRDYADNLKAGGRLGDSDSFKLAVGDVSSSTATLFVDLDKVDKLAQGQVHGEAKTFLESLRAVGFNSSSTGNGEGTFTLRVVGD</sequence>
<evidence type="ECO:0008006" key="5">
    <source>
        <dbReference type="Google" id="ProtNLM"/>
    </source>
</evidence>
<dbReference type="Proteomes" id="UP000321534">
    <property type="component" value="Unassembled WGS sequence"/>
</dbReference>
<keyword evidence="2" id="KW-0472">Membrane</keyword>
<dbReference type="RefSeq" id="WP_147067067.1">
    <property type="nucleotide sequence ID" value="NZ_BAAARO010000021.1"/>
</dbReference>
<evidence type="ECO:0000256" key="1">
    <source>
        <dbReference type="SAM" id="MobiDB-lite"/>
    </source>
</evidence>
<proteinExistence type="predicted"/>
<feature type="transmembrane region" description="Helical" evidence="2">
    <location>
        <begin position="51"/>
        <end position="70"/>
    </location>
</feature>
<comment type="caution">
    <text evidence="3">The sequence shown here is derived from an EMBL/GenBank/DDBJ whole genome shotgun (WGS) entry which is preliminary data.</text>
</comment>
<reference evidence="3 4" key="1">
    <citation type="submission" date="2019-07" db="EMBL/GenBank/DDBJ databases">
        <title>Whole genome shotgun sequence of Terrabacter aerolatus NBRC 106305.</title>
        <authorList>
            <person name="Hosoyama A."/>
            <person name="Uohara A."/>
            <person name="Ohji S."/>
            <person name="Ichikawa N."/>
        </authorList>
    </citation>
    <scope>NUCLEOTIDE SEQUENCE [LARGE SCALE GENOMIC DNA]</scope>
    <source>
        <strain evidence="3 4">NBRC 106305</strain>
    </source>
</reference>
<evidence type="ECO:0000313" key="4">
    <source>
        <dbReference type="Proteomes" id="UP000321534"/>
    </source>
</evidence>
<gene>
    <name evidence="3" type="ORF">TAE01_25960</name>
</gene>
<organism evidence="3 4">
    <name type="scientific">Terrabacter aerolatus</name>
    <dbReference type="NCBI Taxonomy" id="422442"/>
    <lineage>
        <taxon>Bacteria</taxon>
        <taxon>Bacillati</taxon>
        <taxon>Actinomycetota</taxon>
        <taxon>Actinomycetes</taxon>
        <taxon>Micrococcales</taxon>
        <taxon>Intrasporangiaceae</taxon>
        <taxon>Terrabacter</taxon>
    </lineage>
</organism>
<keyword evidence="2" id="KW-0812">Transmembrane</keyword>
<evidence type="ECO:0000313" key="3">
    <source>
        <dbReference type="EMBL" id="GEO30786.1"/>
    </source>
</evidence>